<dbReference type="Pfam" id="PF00140">
    <property type="entry name" value="Sigma70_r1_2"/>
    <property type="match status" value="1"/>
</dbReference>
<evidence type="ECO:0000256" key="3">
    <source>
        <dbReference type="ARBA" id="ARBA00023082"/>
    </source>
</evidence>
<dbReference type="PRINTS" id="PR00046">
    <property type="entry name" value="SIGMA70FCT"/>
</dbReference>
<keyword evidence="3 6" id="KW-0731">Sigma factor</keyword>
<dbReference type="NCBIfam" id="TIGR02937">
    <property type="entry name" value="sigma70-ECF"/>
    <property type="match status" value="1"/>
</dbReference>
<dbReference type="InterPro" id="IPR000943">
    <property type="entry name" value="RNA_pol_sigma70"/>
</dbReference>
<feature type="region of interest" description="Sigma-70 factor domain-3" evidence="6">
    <location>
        <begin position="479"/>
        <end position="555"/>
    </location>
</feature>
<evidence type="ECO:0000259" key="10">
    <source>
        <dbReference type="PROSITE" id="PS00716"/>
    </source>
</evidence>
<reference evidence="11 12" key="1">
    <citation type="submission" date="2024-06" db="EMBL/GenBank/DDBJ databases">
        <authorList>
            <person name="Li Z."/>
            <person name="Jiang Y."/>
        </authorList>
    </citation>
    <scope>NUCLEOTIDE SEQUENCE [LARGE SCALE GENOMIC DNA]</scope>
    <source>
        <strain evidence="11 12">HSW-8</strain>
    </source>
</reference>
<dbReference type="InterPro" id="IPR050239">
    <property type="entry name" value="Sigma-70_RNA_pol_init_factors"/>
</dbReference>
<dbReference type="InterPro" id="IPR007631">
    <property type="entry name" value="RNA_pol_sigma_70_non-ess"/>
</dbReference>
<proteinExistence type="inferred from homology"/>
<comment type="similarity">
    <text evidence="6">Belongs to the sigma-70 factor family. RpoD/SigA subfamily.</text>
</comment>
<evidence type="ECO:0000256" key="4">
    <source>
        <dbReference type="ARBA" id="ARBA00023125"/>
    </source>
</evidence>
<dbReference type="Gene3D" id="1.10.601.10">
    <property type="entry name" value="RNA Polymerase Primary Sigma Factor"/>
    <property type="match status" value="1"/>
</dbReference>
<evidence type="ECO:0000259" key="9">
    <source>
        <dbReference type="PROSITE" id="PS00715"/>
    </source>
</evidence>
<feature type="DNA-binding region" description="H-T-H motif" evidence="6">
    <location>
        <begin position="594"/>
        <end position="613"/>
    </location>
</feature>
<dbReference type="Pfam" id="PF03979">
    <property type="entry name" value="Sigma70_r1_1"/>
    <property type="match status" value="1"/>
</dbReference>
<dbReference type="InterPro" id="IPR036388">
    <property type="entry name" value="WH-like_DNA-bd_sf"/>
</dbReference>
<dbReference type="Pfam" id="PF04546">
    <property type="entry name" value="Sigma70_ner"/>
    <property type="match status" value="1"/>
</dbReference>
<dbReference type="InterPro" id="IPR013324">
    <property type="entry name" value="RNA_pol_sigma_r3/r4-like"/>
</dbReference>
<dbReference type="RefSeq" id="WP_352887786.1">
    <property type="nucleotide sequence ID" value="NZ_JBEPIJ010000003.1"/>
</dbReference>
<evidence type="ECO:0000256" key="8">
    <source>
        <dbReference type="SAM" id="MobiDB-lite"/>
    </source>
</evidence>
<evidence type="ECO:0000256" key="1">
    <source>
        <dbReference type="ARBA" id="ARBA00022490"/>
    </source>
</evidence>
<dbReference type="HAMAP" id="MF_00963">
    <property type="entry name" value="Sigma70_RpoD_SigA"/>
    <property type="match status" value="1"/>
</dbReference>
<comment type="subcellular location">
    <subcellularLocation>
        <location evidence="6">Cytoplasm</location>
    </subcellularLocation>
</comment>
<evidence type="ECO:0000313" key="11">
    <source>
        <dbReference type="EMBL" id="MES0873253.1"/>
    </source>
</evidence>
<feature type="region of interest" description="Sigma-70 factor domain-4" evidence="6">
    <location>
        <begin position="568"/>
        <end position="621"/>
    </location>
</feature>
<gene>
    <name evidence="6 11" type="primary">rpoD</name>
    <name evidence="11" type="ORF">ABSH63_04390</name>
</gene>
<keyword evidence="7" id="KW-0175">Coiled coil</keyword>
<keyword evidence="5 6" id="KW-0804">Transcription</keyword>
<feature type="compositionally biased region" description="Basic and acidic residues" evidence="8">
    <location>
        <begin position="7"/>
        <end position="19"/>
    </location>
</feature>
<dbReference type="SUPFAM" id="SSF88659">
    <property type="entry name" value="Sigma3 and sigma4 domains of RNA polymerase sigma factors"/>
    <property type="match status" value="2"/>
</dbReference>
<dbReference type="InterPro" id="IPR013325">
    <property type="entry name" value="RNA_pol_sigma_r2"/>
</dbReference>
<comment type="subunit">
    <text evidence="6">Interacts transiently with the RNA polymerase catalytic core.</text>
</comment>
<dbReference type="PROSITE" id="PS00716">
    <property type="entry name" value="SIGMA70_2"/>
    <property type="match status" value="1"/>
</dbReference>
<evidence type="ECO:0000256" key="2">
    <source>
        <dbReference type="ARBA" id="ARBA00023015"/>
    </source>
</evidence>
<dbReference type="InterPro" id="IPR014284">
    <property type="entry name" value="RNA_pol_sigma-70_dom"/>
</dbReference>
<protein>
    <recommendedName>
        <fullName evidence="6">RNA polymerase sigma factor RpoD</fullName>
    </recommendedName>
    <alternativeName>
        <fullName evidence="6">Sigma-70</fullName>
    </alternativeName>
</protein>
<dbReference type="InterPro" id="IPR007624">
    <property type="entry name" value="RNA_pol_sigma70_r3"/>
</dbReference>
<dbReference type="InterPro" id="IPR009042">
    <property type="entry name" value="RNA_pol_sigma70_r1_2"/>
</dbReference>
<keyword evidence="1 6" id="KW-0963">Cytoplasm</keyword>
<keyword evidence="4 6" id="KW-0238">DNA-binding</keyword>
<accession>A0ABV2A7L7</accession>
<dbReference type="NCBIfam" id="TIGR02393">
    <property type="entry name" value="RpoD_Cterm"/>
    <property type="match status" value="1"/>
</dbReference>
<comment type="function">
    <text evidence="6">Sigma factors are initiation factors that promote the attachment of RNA polymerase to specific initiation sites and are then released. This sigma factor is the primary sigma factor during exponential growth.</text>
</comment>
<dbReference type="PANTHER" id="PTHR30603:SF60">
    <property type="entry name" value="RNA POLYMERASE SIGMA FACTOR RPOD"/>
    <property type="match status" value="1"/>
</dbReference>
<dbReference type="InterPro" id="IPR007630">
    <property type="entry name" value="RNA_pol_sigma70_r4"/>
</dbReference>
<feature type="coiled-coil region" evidence="7">
    <location>
        <begin position="337"/>
        <end position="371"/>
    </location>
</feature>
<keyword evidence="12" id="KW-1185">Reference proteome</keyword>
<dbReference type="Pfam" id="PF04539">
    <property type="entry name" value="Sigma70_r3"/>
    <property type="match status" value="1"/>
</dbReference>
<dbReference type="PANTHER" id="PTHR30603">
    <property type="entry name" value="RNA POLYMERASE SIGMA FACTOR RPO"/>
    <property type="match status" value="1"/>
</dbReference>
<name>A0ABV2A7L7_9GAMM</name>
<feature type="domain" description="RNA polymerase sigma-70" evidence="9">
    <location>
        <begin position="424"/>
        <end position="437"/>
    </location>
</feature>
<feature type="short sequence motif" description="Interaction with polymerase core subunit RpoC" evidence="6">
    <location>
        <begin position="424"/>
        <end position="427"/>
    </location>
</feature>
<comment type="caution">
    <text evidence="11">The sequence shown here is derived from an EMBL/GenBank/DDBJ whole genome shotgun (WGS) entry which is preliminary data.</text>
</comment>
<feature type="region of interest" description="Disordered" evidence="8">
    <location>
        <begin position="183"/>
        <end position="232"/>
    </location>
</feature>
<organism evidence="11 12">
    <name type="scientific">Sinimarinibacterium thermocellulolyticum</name>
    <dbReference type="NCBI Taxonomy" id="3170016"/>
    <lineage>
        <taxon>Bacteria</taxon>
        <taxon>Pseudomonadati</taxon>
        <taxon>Pseudomonadota</taxon>
        <taxon>Gammaproteobacteria</taxon>
        <taxon>Nevskiales</taxon>
        <taxon>Nevskiaceae</taxon>
        <taxon>Sinimarinibacterium</taxon>
    </lineage>
</organism>
<dbReference type="Gene3D" id="1.10.220.120">
    <property type="entry name" value="Sigma-70 factor, region 1.1"/>
    <property type="match status" value="1"/>
</dbReference>
<feature type="domain" description="RNA polymerase sigma-70" evidence="10">
    <location>
        <begin position="593"/>
        <end position="619"/>
    </location>
</feature>
<dbReference type="EMBL" id="JBEPIJ010000003">
    <property type="protein sequence ID" value="MES0873253.1"/>
    <property type="molecule type" value="Genomic_DNA"/>
</dbReference>
<dbReference type="Proteomes" id="UP001465331">
    <property type="component" value="Unassembled WGS sequence"/>
</dbReference>
<feature type="region of interest" description="Sigma-70 factor domain-2" evidence="6">
    <location>
        <begin position="400"/>
        <end position="470"/>
    </location>
</feature>
<dbReference type="Pfam" id="PF04542">
    <property type="entry name" value="Sigma70_r2"/>
    <property type="match status" value="1"/>
</dbReference>
<evidence type="ECO:0000313" key="12">
    <source>
        <dbReference type="Proteomes" id="UP001465331"/>
    </source>
</evidence>
<evidence type="ECO:0000256" key="5">
    <source>
        <dbReference type="ARBA" id="ARBA00023163"/>
    </source>
</evidence>
<dbReference type="InterPro" id="IPR042189">
    <property type="entry name" value="RNA_pol_sigma_70_r1_1_sf"/>
</dbReference>
<evidence type="ECO:0000256" key="6">
    <source>
        <dbReference type="HAMAP-Rule" id="MF_00963"/>
    </source>
</evidence>
<dbReference type="InterPro" id="IPR007127">
    <property type="entry name" value="RNA_pol_sigma_70_r1_1"/>
</dbReference>
<dbReference type="PROSITE" id="PS00715">
    <property type="entry name" value="SIGMA70_1"/>
    <property type="match status" value="1"/>
</dbReference>
<feature type="compositionally biased region" description="Pro residues" evidence="8">
    <location>
        <begin position="194"/>
        <end position="203"/>
    </location>
</feature>
<dbReference type="InterPro" id="IPR028630">
    <property type="entry name" value="Sigma70_RpoD"/>
</dbReference>
<dbReference type="Gene3D" id="1.10.10.10">
    <property type="entry name" value="Winged helix-like DNA-binding domain superfamily/Winged helix DNA-binding domain"/>
    <property type="match status" value="2"/>
</dbReference>
<dbReference type="NCBIfam" id="NF004208">
    <property type="entry name" value="PRK05658.1"/>
    <property type="match status" value="1"/>
</dbReference>
<keyword evidence="2 6" id="KW-0805">Transcription regulation</keyword>
<dbReference type="Pfam" id="PF04545">
    <property type="entry name" value="Sigma70_r4"/>
    <property type="match status" value="1"/>
</dbReference>
<sequence>MANTNSDKTEKAHLSEKQAQKQSQIKLLIALGKEKGYLTYAEVADHLPEIVDTEQIEDIISMIQAMGIPVHEEAPEEDQQLFSEPAVVATNEEEEEAAEEAAAAIAALDDQFGRTTDPVRMYMREMGSVELLDREGEIRIAKRIEEGLNEAMFAMAQYPETVAILLEAYESHKRGNKRLSDIVTGFFDPNAPDEIPPPAPPPSEEPDEEEDEDEDGENGDADEDEAADTGPDPVVTAEAFAELQKLYDQAWDALVKRGSQDKKTQEKREAVARHIMTFKLSPKIVDEVTRNLRDKIDLIRRTERQIMRICVVDAGMSREEFLKLYREPGAATSPDWINKAIRAKRKYSAELNNRKQEIFALQETLKKMEGDNLLSLDEIKDIYRRVNVGEAKARRAKKEMVEANLRLVISIAKKYTNRGLQFLDLIQEGNIGLMKAVDKFEFRRGFKFSTYATWWIRQAITRSIADQARTIRIPVHMIETINKLNRISRQMLQEMGREPTPEELAKRMEMPEDKIRKVLKIAKEPISMETPIGDDEDSHLGDFIEDTSAVSPLEEATSRSLAEATHQILASLTPREAKVLRMRFGIDMTTDHTLEEVGKQFDVTRERIRQIEAKALRKLRHPSRANYLRSFLEE</sequence>
<feature type="compositionally biased region" description="Acidic residues" evidence="8">
    <location>
        <begin position="204"/>
        <end position="227"/>
    </location>
</feature>
<dbReference type="SUPFAM" id="SSF88946">
    <property type="entry name" value="Sigma2 domain of RNA polymerase sigma factors"/>
    <property type="match status" value="1"/>
</dbReference>
<dbReference type="InterPro" id="IPR012760">
    <property type="entry name" value="RNA_pol_sigma_RpoD_C"/>
</dbReference>
<dbReference type="CDD" id="cd06171">
    <property type="entry name" value="Sigma70_r4"/>
    <property type="match status" value="1"/>
</dbReference>
<dbReference type="InterPro" id="IPR007627">
    <property type="entry name" value="RNA_pol_sigma70_r2"/>
</dbReference>
<feature type="region of interest" description="Disordered" evidence="8">
    <location>
        <begin position="1"/>
        <end position="20"/>
    </location>
</feature>
<evidence type="ECO:0000256" key="7">
    <source>
        <dbReference type="SAM" id="Coils"/>
    </source>
</evidence>